<gene>
    <name evidence="1" type="ORF">L6164_003062</name>
</gene>
<reference evidence="1 2" key="1">
    <citation type="journal article" date="2022" name="DNA Res.">
        <title>Chromosomal-level genome assembly of the orchid tree Bauhinia variegata (Leguminosae; Cercidoideae) supports the allotetraploid origin hypothesis of Bauhinia.</title>
        <authorList>
            <person name="Zhong Y."/>
            <person name="Chen Y."/>
            <person name="Zheng D."/>
            <person name="Pang J."/>
            <person name="Liu Y."/>
            <person name="Luo S."/>
            <person name="Meng S."/>
            <person name="Qian L."/>
            <person name="Wei D."/>
            <person name="Dai S."/>
            <person name="Zhou R."/>
        </authorList>
    </citation>
    <scope>NUCLEOTIDE SEQUENCE [LARGE SCALE GENOMIC DNA]</scope>
    <source>
        <strain evidence="1">BV-YZ2020</strain>
    </source>
</reference>
<evidence type="ECO:0000313" key="2">
    <source>
        <dbReference type="Proteomes" id="UP000828941"/>
    </source>
</evidence>
<dbReference type="EMBL" id="CM039427">
    <property type="protein sequence ID" value="KAI4354169.1"/>
    <property type="molecule type" value="Genomic_DNA"/>
</dbReference>
<accession>A0ACB9Q232</accession>
<organism evidence="1 2">
    <name type="scientific">Bauhinia variegata</name>
    <name type="common">Purple orchid tree</name>
    <name type="synonym">Phanera variegata</name>
    <dbReference type="NCBI Taxonomy" id="167791"/>
    <lineage>
        <taxon>Eukaryota</taxon>
        <taxon>Viridiplantae</taxon>
        <taxon>Streptophyta</taxon>
        <taxon>Embryophyta</taxon>
        <taxon>Tracheophyta</taxon>
        <taxon>Spermatophyta</taxon>
        <taxon>Magnoliopsida</taxon>
        <taxon>eudicotyledons</taxon>
        <taxon>Gunneridae</taxon>
        <taxon>Pentapetalae</taxon>
        <taxon>rosids</taxon>
        <taxon>fabids</taxon>
        <taxon>Fabales</taxon>
        <taxon>Fabaceae</taxon>
        <taxon>Cercidoideae</taxon>
        <taxon>Cercideae</taxon>
        <taxon>Bauhiniinae</taxon>
        <taxon>Bauhinia</taxon>
    </lineage>
</organism>
<name>A0ACB9Q232_BAUVA</name>
<sequence>MAEQILYGIAESLIERLASSVFAEFGRIYGVKDEFAKLRETIESINARVLDAEERQEQEDGHLVKNWITRLKKVLQNVDDLFDDFVAEDLRDKMGGHGKISRKARKFFSSSNPIVFSYNMARKIEAIQKKFNDVANDMSKLNLRLGGRVVKENLGDWRKTSSCMEESEIIGREESKKEIIKLLMQTSDNPNVSLIAIVGAGGLGKTALAQLVYNDAQVQKFFAKHMWVCVSEDFGVETLLKKILKSLNISIVDNLELDQLQRELWQCLSGQRYLLVLDDVWNKSYENWNRLRRYLTCAAPGSKILVTTRLKEVVQVMSVSTPHYLGGLSKTQSLTLFKKLAFGENEKTIKPDLLSIGEQIVEKCGGVPLAIRALGSLLRNKNGEINEWQRILHGDIWGLNEDTERVMAVLKLSYKHLPIELRQCFTYCSLYPKDMIIDKEKLVQLWMAQGYLGCSTEMEDVGNDYVKILLMRSFFQDVQIDEDGDIKCFKMHDLMHDLALLVVGTDFYLHGEKRTIGTPTHLSLHDAASIPLDLMDPKRVRTIIRSPVWNGSSLKGSLSIIWSCKSLRVLKLSDLQIKKLPKSIGNLKHLRYLDFSYGEELRRLSNSVRNLVFLQTLKLSYCTKLEISVEVFTNLINLRHLDVGSCKAFEFGMPISLGELKSLQHLPVFYVGDVDNTKRRVGKLNELRGLNNLRGRLAIENLRLVKDVESESKEVNLKEKKFLSSLSLNWGLYSNENCKNSNASHLLENLRPHQNLKRFTVDGYPGVRFSSWISSLAKIVQITIRRCNNCQNLPPLEQLSSLKYLKIFYMDALEDIYYEWPTTCSFFSCLETLDIRECWNLKGWKRMPTSVNETDIENHQHQEPHLSLPPFPCLSDLSISTCPNLACMPTYPLVEKFELENGSSMKPLIDTLEMKTKNGASTAAKDEDESEPYAMTSSWCKSPSCTPLFTLKSLTIARIDIESLPEQWMKNLTCLKSLSISDFPRLAPIFRYMRHLPSSLEKLKIVWVDNFDMPIDEIKDVGVSAQFQVLHCLRSLQIVEIDCCRKLKTLPEWICSLTSIQRISIRVCSNLESLPKGMHGLTNLQELIIRDCPLLRERYEREQGAGWPKIVHFQKAGMALPIYRN</sequence>
<evidence type="ECO:0000313" key="1">
    <source>
        <dbReference type="EMBL" id="KAI4354169.1"/>
    </source>
</evidence>
<protein>
    <submittedName>
        <fullName evidence="1">Uncharacterized protein</fullName>
    </submittedName>
</protein>
<comment type="caution">
    <text evidence="1">The sequence shown here is derived from an EMBL/GenBank/DDBJ whole genome shotgun (WGS) entry which is preliminary data.</text>
</comment>
<dbReference type="Proteomes" id="UP000828941">
    <property type="component" value="Chromosome 2"/>
</dbReference>
<keyword evidence="2" id="KW-1185">Reference proteome</keyword>
<proteinExistence type="predicted"/>